<sequence>MRGAGCQALPGTPLGLDLAHCRATRRRLFRVGLSPDHFITSPADRDQSNGKEAGYDSTQGLILPTRRNRKHGNRRVDSRTAVDETRAEAIGSDGELGAPVLTMMLVGAEDDAAGADNGSKQRT</sequence>
<proteinExistence type="predicted"/>
<reference evidence="3" key="1">
    <citation type="journal article" date="2005" name="Nature">
        <title>The map-based sequence of the rice genome.</title>
        <authorList>
            <consortium name="International rice genome sequencing project (IRGSP)"/>
            <person name="Matsumoto T."/>
            <person name="Wu J."/>
            <person name="Kanamori H."/>
            <person name="Katayose Y."/>
            <person name="Fujisawa M."/>
            <person name="Namiki N."/>
            <person name="Mizuno H."/>
            <person name="Yamamoto K."/>
            <person name="Antonio B.A."/>
            <person name="Baba T."/>
            <person name="Sakata K."/>
            <person name="Nagamura Y."/>
            <person name="Aoki H."/>
            <person name="Arikawa K."/>
            <person name="Arita K."/>
            <person name="Bito T."/>
            <person name="Chiden Y."/>
            <person name="Fujitsuka N."/>
            <person name="Fukunaka R."/>
            <person name="Hamada M."/>
            <person name="Harada C."/>
            <person name="Hayashi A."/>
            <person name="Hijishita S."/>
            <person name="Honda M."/>
            <person name="Hosokawa S."/>
            <person name="Ichikawa Y."/>
            <person name="Idonuma A."/>
            <person name="Iijima M."/>
            <person name="Ikeda M."/>
            <person name="Ikeno M."/>
            <person name="Ito K."/>
            <person name="Ito S."/>
            <person name="Ito T."/>
            <person name="Ito Y."/>
            <person name="Ito Y."/>
            <person name="Iwabuchi A."/>
            <person name="Kamiya K."/>
            <person name="Karasawa W."/>
            <person name="Kurita K."/>
            <person name="Katagiri S."/>
            <person name="Kikuta A."/>
            <person name="Kobayashi H."/>
            <person name="Kobayashi N."/>
            <person name="Machita K."/>
            <person name="Maehara T."/>
            <person name="Masukawa M."/>
            <person name="Mizubayashi T."/>
            <person name="Mukai Y."/>
            <person name="Nagasaki H."/>
            <person name="Nagata Y."/>
            <person name="Naito S."/>
            <person name="Nakashima M."/>
            <person name="Nakama Y."/>
            <person name="Nakamichi Y."/>
            <person name="Nakamura M."/>
            <person name="Meguro A."/>
            <person name="Negishi M."/>
            <person name="Ohta I."/>
            <person name="Ohta T."/>
            <person name="Okamoto M."/>
            <person name="Ono N."/>
            <person name="Saji S."/>
            <person name="Sakaguchi M."/>
            <person name="Sakai K."/>
            <person name="Shibata M."/>
            <person name="Shimokawa T."/>
            <person name="Song J."/>
            <person name="Takazaki Y."/>
            <person name="Terasawa K."/>
            <person name="Tsugane M."/>
            <person name="Tsuji K."/>
            <person name="Ueda S."/>
            <person name="Waki K."/>
            <person name="Yamagata H."/>
            <person name="Yamamoto M."/>
            <person name="Yamamoto S."/>
            <person name="Yamane H."/>
            <person name="Yoshiki S."/>
            <person name="Yoshihara R."/>
            <person name="Yukawa K."/>
            <person name="Zhong H."/>
            <person name="Yano M."/>
            <person name="Yuan Q."/>
            <person name="Ouyang S."/>
            <person name="Liu J."/>
            <person name="Jones K.M."/>
            <person name="Gansberger K."/>
            <person name="Moffat K."/>
            <person name="Hill J."/>
            <person name="Bera J."/>
            <person name="Fadrosh D."/>
            <person name="Jin S."/>
            <person name="Johri S."/>
            <person name="Kim M."/>
            <person name="Overton L."/>
            <person name="Reardon M."/>
            <person name="Tsitrin T."/>
            <person name="Vuong H."/>
            <person name="Weaver B."/>
            <person name="Ciecko A."/>
            <person name="Tallon L."/>
            <person name="Jackson J."/>
            <person name="Pai G."/>
            <person name="Aken S.V."/>
            <person name="Utterback T."/>
            <person name="Reidmuller S."/>
            <person name="Feldblyum T."/>
            <person name="Hsiao J."/>
            <person name="Zismann V."/>
            <person name="Iobst S."/>
            <person name="de Vazeille A.R."/>
            <person name="Buell C.R."/>
            <person name="Ying K."/>
            <person name="Li Y."/>
            <person name="Lu T."/>
            <person name="Huang Y."/>
            <person name="Zhao Q."/>
            <person name="Feng Q."/>
            <person name="Zhang L."/>
            <person name="Zhu J."/>
            <person name="Weng Q."/>
            <person name="Mu J."/>
            <person name="Lu Y."/>
            <person name="Fan D."/>
            <person name="Liu Y."/>
            <person name="Guan J."/>
            <person name="Zhang Y."/>
            <person name="Yu S."/>
            <person name="Liu X."/>
            <person name="Zhang Y."/>
            <person name="Hong G."/>
            <person name="Han B."/>
            <person name="Choisne N."/>
            <person name="Demange N."/>
            <person name="Orjeda G."/>
            <person name="Samain S."/>
            <person name="Cattolico L."/>
            <person name="Pelletier E."/>
            <person name="Couloux A."/>
            <person name="Segurens B."/>
            <person name="Wincker P."/>
            <person name="D'Hont A."/>
            <person name="Scarpelli C."/>
            <person name="Weissenbach J."/>
            <person name="Salanoubat M."/>
            <person name="Quetier F."/>
            <person name="Yu Y."/>
            <person name="Kim H.R."/>
            <person name="Rambo T."/>
            <person name="Currie J."/>
            <person name="Collura K."/>
            <person name="Luo M."/>
            <person name="Yang T."/>
            <person name="Ammiraju J.S.S."/>
            <person name="Engler F."/>
            <person name="Soderlund C."/>
            <person name="Wing R.A."/>
            <person name="Palmer L.E."/>
            <person name="de la Bastide M."/>
            <person name="Spiegel L."/>
            <person name="Nascimento L."/>
            <person name="Zutavern T."/>
            <person name="O'Shaughnessy A."/>
            <person name="Dike S."/>
            <person name="Dedhia N."/>
            <person name="Preston R."/>
            <person name="Balija V."/>
            <person name="McCombie W.R."/>
            <person name="Chow T."/>
            <person name="Chen H."/>
            <person name="Chung M."/>
            <person name="Chen C."/>
            <person name="Shaw J."/>
            <person name="Wu H."/>
            <person name="Hsiao K."/>
            <person name="Chao Y."/>
            <person name="Chu M."/>
            <person name="Cheng C."/>
            <person name="Hour A."/>
            <person name="Lee P."/>
            <person name="Lin S."/>
            <person name="Lin Y."/>
            <person name="Liou J."/>
            <person name="Liu S."/>
            <person name="Hsing Y."/>
            <person name="Raghuvanshi S."/>
            <person name="Mohanty A."/>
            <person name="Bharti A.K."/>
            <person name="Gaur A."/>
            <person name="Gupta V."/>
            <person name="Kumar D."/>
            <person name="Ravi V."/>
            <person name="Vij S."/>
            <person name="Kapur A."/>
            <person name="Khurana P."/>
            <person name="Khurana P."/>
            <person name="Khurana J.P."/>
            <person name="Tyagi A.K."/>
            <person name="Gaikwad K."/>
            <person name="Singh A."/>
            <person name="Dalal V."/>
            <person name="Srivastava S."/>
            <person name="Dixit A."/>
            <person name="Pal A.K."/>
            <person name="Ghazi I.A."/>
            <person name="Yadav M."/>
            <person name="Pandit A."/>
            <person name="Bhargava A."/>
            <person name="Sureshbabu K."/>
            <person name="Batra K."/>
            <person name="Sharma T.R."/>
            <person name="Mohapatra T."/>
            <person name="Singh N.K."/>
            <person name="Messing J."/>
            <person name="Nelson A.B."/>
            <person name="Fuks G."/>
            <person name="Kavchok S."/>
            <person name="Keizer G."/>
            <person name="Linton E."/>
            <person name="Llaca V."/>
            <person name="Song R."/>
            <person name="Tanyolac B."/>
            <person name="Young S."/>
            <person name="Ho-Il K."/>
            <person name="Hahn J.H."/>
            <person name="Sangsakoo G."/>
            <person name="Vanavichit A."/>
            <person name="de Mattos Luiz.A.T."/>
            <person name="Zimmer P.D."/>
            <person name="Malone G."/>
            <person name="Dellagostin O."/>
            <person name="de Oliveira A.C."/>
            <person name="Bevan M."/>
            <person name="Bancroft I."/>
            <person name="Minx P."/>
            <person name="Cordum H."/>
            <person name="Wilson R."/>
            <person name="Cheng Z."/>
            <person name="Jin W."/>
            <person name="Jiang J."/>
            <person name="Leong S.A."/>
            <person name="Iwama H."/>
            <person name="Gojobori T."/>
            <person name="Itoh T."/>
            <person name="Niimura Y."/>
            <person name="Fujii Y."/>
            <person name="Habara T."/>
            <person name="Sakai H."/>
            <person name="Sato Y."/>
            <person name="Wilson G."/>
            <person name="Kumar K."/>
            <person name="McCouch S."/>
            <person name="Juretic N."/>
            <person name="Hoen D."/>
            <person name="Wright S."/>
            <person name="Bruskiewich R."/>
            <person name="Bureau T."/>
            <person name="Miyao A."/>
            <person name="Hirochika H."/>
            <person name="Nishikawa T."/>
            <person name="Kadowaki K."/>
            <person name="Sugiura M."/>
            <person name="Burr B."/>
            <person name="Sasaki T."/>
        </authorList>
    </citation>
    <scope>NUCLEOTIDE SEQUENCE [LARGE SCALE GENOMIC DNA]</scope>
    <source>
        <strain evidence="3">cv. Nipponbare</strain>
    </source>
</reference>
<accession>Q7XHU6</accession>
<evidence type="ECO:0000256" key="1">
    <source>
        <dbReference type="SAM" id="MobiDB-lite"/>
    </source>
</evidence>
<name>Q7XHU6_ORYSJ</name>
<feature type="compositionally biased region" description="Basic and acidic residues" evidence="1">
    <location>
        <begin position="74"/>
        <end position="87"/>
    </location>
</feature>
<feature type="region of interest" description="Disordered" evidence="1">
    <location>
        <begin position="36"/>
        <end position="94"/>
    </location>
</feature>
<dbReference type="EMBL" id="AP005126">
    <property type="protein sequence ID" value="BAC80031.1"/>
    <property type="molecule type" value="Genomic_DNA"/>
</dbReference>
<evidence type="ECO:0000313" key="2">
    <source>
        <dbReference type="EMBL" id="BAC80031.1"/>
    </source>
</evidence>
<dbReference type="AlphaFoldDB" id="Q7XHU6"/>
<dbReference type="Proteomes" id="UP000000763">
    <property type="component" value="Chromosome 7"/>
</dbReference>
<gene>
    <name evidence="2" type="primary">OSJNBb0041B22.118</name>
</gene>
<protein>
    <submittedName>
        <fullName evidence="2">Uncharacterized protein</fullName>
    </submittedName>
</protein>
<organism evidence="2 3">
    <name type="scientific">Oryza sativa subsp. japonica</name>
    <name type="common">Rice</name>
    <dbReference type="NCBI Taxonomy" id="39947"/>
    <lineage>
        <taxon>Eukaryota</taxon>
        <taxon>Viridiplantae</taxon>
        <taxon>Streptophyta</taxon>
        <taxon>Embryophyta</taxon>
        <taxon>Tracheophyta</taxon>
        <taxon>Spermatophyta</taxon>
        <taxon>Magnoliopsida</taxon>
        <taxon>Liliopsida</taxon>
        <taxon>Poales</taxon>
        <taxon>Poaceae</taxon>
        <taxon>BOP clade</taxon>
        <taxon>Oryzoideae</taxon>
        <taxon>Oryzeae</taxon>
        <taxon>Oryzinae</taxon>
        <taxon>Oryza</taxon>
        <taxon>Oryza sativa</taxon>
    </lineage>
</organism>
<evidence type="ECO:0000313" key="3">
    <source>
        <dbReference type="Proteomes" id="UP000000763"/>
    </source>
</evidence>
<reference evidence="3" key="2">
    <citation type="journal article" date="2008" name="Nucleic Acids Res.">
        <title>The rice annotation project database (RAP-DB): 2008 update.</title>
        <authorList>
            <consortium name="The rice annotation project (RAP)"/>
        </authorList>
    </citation>
    <scope>GENOME REANNOTATION</scope>
    <source>
        <strain evidence="3">cv. Nipponbare</strain>
    </source>
</reference>